<evidence type="ECO:0000313" key="5">
    <source>
        <dbReference type="Proteomes" id="UP000078356"/>
    </source>
</evidence>
<evidence type="ECO:0000259" key="3">
    <source>
        <dbReference type="Pfam" id="PF13511"/>
    </source>
</evidence>
<feature type="region of interest" description="Disordered" evidence="1">
    <location>
        <begin position="34"/>
        <end position="71"/>
    </location>
</feature>
<feature type="chain" id="PRO_5008091088" description="DUF4124 domain-containing protein" evidence="2">
    <location>
        <begin position="19"/>
        <end position="172"/>
    </location>
</feature>
<feature type="domain" description="DUF4124" evidence="3">
    <location>
        <begin position="7"/>
        <end position="58"/>
    </location>
</feature>
<dbReference type="AlphaFoldDB" id="A0A178LHZ6"/>
<name>A0A178LHZ6_9PSED</name>
<accession>A0A178LHZ6</accession>
<reference evidence="4 5" key="1">
    <citation type="submission" date="2016-04" db="EMBL/GenBank/DDBJ databases">
        <title>Draft Genome Sequences of Staphylococcus capitis Strain H36, S. capitis Strain H65, S. cohnii Strain H62, S. hominis Strain H69, Mycobacterium iranicum Strain H39, Plantibacter sp. Strain H53, Pseudomonas oryzihabitans Strain H72, and Microbacterium sp. Strain H83, isolated from residential settings.</title>
        <authorList>
            <person name="Lymperopoulou D."/>
            <person name="Adams R.I."/>
            <person name="Lindow S."/>
            <person name="Coil D.A."/>
            <person name="Jospin G."/>
            <person name="Eisen J.A."/>
        </authorList>
    </citation>
    <scope>NUCLEOTIDE SEQUENCE [LARGE SCALE GENOMIC DNA]</scope>
    <source>
        <strain evidence="4 5">H72</strain>
    </source>
</reference>
<dbReference type="Proteomes" id="UP000078356">
    <property type="component" value="Unassembled WGS sequence"/>
</dbReference>
<evidence type="ECO:0000313" key="4">
    <source>
        <dbReference type="EMBL" id="OAN29991.1"/>
    </source>
</evidence>
<evidence type="ECO:0000256" key="1">
    <source>
        <dbReference type="SAM" id="MobiDB-lite"/>
    </source>
</evidence>
<protein>
    <recommendedName>
        <fullName evidence="3">DUF4124 domain-containing protein</fullName>
    </recommendedName>
</protein>
<dbReference type="EMBL" id="LWCR01000012">
    <property type="protein sequence ID" value="OAN29991.1"/>
    <property type="molecule type" value="Genomic_DNA"/>
</dbReference>
<dbReference type="InterPro" id="IPR025392">
    <property type="entry name" value="DUF4124"/>
</dbReference>
<sequence length="172" mass="17650">MPRLLACCLLCLACSAQAAIYKSVDAEGNTVFSDQPSANAKPVQVAPTNTVDNPRPAPPIPSAPAAATPAGPAFSRLEVNVPDDEAIRANNGTFSVGVAVEPALGSGQSLQLLVDGAPYGSPGQSTRFGVANLERGEHRFAAQVLSGTGEVIQTSVEKTVTVQRISVNSPAR</sequence>
<evidence type="ECO:0000256" key="2">
    <source>
        <dbReference type="SAM" id="SignalP"/>
    </source>
</evidence>
<gene>
    <name evidence="4" type="ORF">A4V15_03365</name>
</gene>
<keyword evidence="2" id="KW-0732">Signal</keyword>
<dbReference type="RefSeq" id="WP_064307814.1">
    <property type="nucleotide sequence ID" value="NZ_LWCR01000012.1"/>
</dbReference>
<feature type="signal peptide" evidence="2">
    <location>
        <begin position="1"/>
        <end position="18"/>
    </location>
</feature>
<proteinExistence type="predicted"/>
<dbReference type="OrthoDB" id="7062774at2"/>
<dbReference type="Pfam" id="PF13511">
    <property type="entry name" value="DUF4124"/>
    <property type="match status" value="1"/>
</dbReference>
<comment type="caution">
    <text evidence="4">The sequence shown here is derived from an EMBL/GenBank/DDBJ whole genome shotgun (WGS) entry which is preliminary data.</text>
</comment>
<organism evidence="4 5">
    <name type="scientific">Pseudomonas oryzihabitans</name>
    <dbReference type="NCBI Taxonomy" id="47885"/>
    <lineage>
        <taxon>Bacteria</taxon>
        <taxon>Pseudomonadati</taxon>
        <taxon>Pseudomonadota</taxon>
        <taxon>Gammaproteobacteria</taxon>
        <taxon>Pseudomonadales</taxon>
        <taxon>Pseudomonadaceae</taxon>
        <taxon>Pseudomonas</taxon>
    </lineage>
</organism>